<dbReference type="Proteomes" id="UP000677687">
    <property type="component" value="Unassembled WGS sequence"/>
</dbReference>
<accession>A0A8T4KPH1</accession>
<evidence type="ECO:0000256" key="2">
    <source>
        <dbReference type="ARBA" id="ARBA00009320"/>
    </source>
</evidence>
<keyword evidence="3" id="KW-0663">Pyridoxal phosphate</keyword>
<reference evidence="4" key="1">
    <citation type="submission" date="2021-03" db="EMBL/GenBank/DDBJ databases">
        <authorList>
            <person name="Jaffe A."/>
        </authorList>
    </citation>
    <scope>NUCLEOTIDE SEQUENCE</scope>
    <source>
        <strain evidence="4">RIFCSPHIGHO2_01_FULL_AR10_44_11</strain>
    </source>
</reference>
<proteinExistence type="inferred from homology"/>
<comment type="similarity">
    <text evidence="2">Belongs to the class-IV pyridoxal-phosphate-dependent aminotransferase family.</text>
</comment>
<dbReference type="InterPro" id="IPR050571">
    <property type="entry name" value="Class-IV_PLP-Dep_Aminotrnsfr"/>
</dbReference>
<evidence type="ECO:0000313" key="4">
    <source>
        <dbReference type="EMBL" id="MBS3057008.1"/>
    </source>
</evidence>
<dbReference type="Gene3D" id="3.20.10.10">
    <property type="entry name" value="D-amino Acid Aminotransferase, subunit A, domain 2"/>
    <property type="match status" value="1"/>
</dbReference>
<dbReference type="CDD" id="cd00449">
    <property type="entry name" value="PLPDE_IV"/>
    <property type="match status" value="1"/>
</dbReference>
<comment type="cofactor">
    <cofactor evidence="1">
        <name>pyridoxal 5'-phosphate</name>
        <dbReference type="ChEBI" id="CHEBI:597326"/>
    </cofactor>
</comment>
<dbReference type="AlphaFoldDB" id="A0A8T4KPH1"/>
<dbReference type="GO" id="GO:0046394">
    <property type="term" value="P:carboxylic acid biosynthetic process"/>
    <property type="evidence" value="ECO:0007669"/>
    <property type="project" value="UniProtKB-ARBA"/>
</dbReference>
<dbReference type="InterPro" id="IPR036038">
    <property type="entry name" value="Aminotransferase-like"/>
</dbReference>
<dbReference type="PANTHER" id="PTHR42743:SF11">
    <property type="entry name" value="AMINODEOXYCHORISMATE LYASE"/>
    <property type="match status" value="1"/>
</dbReference>
<dbReference type="EMBL" id="JAGVWD010000002">
    <property type="protein sequence ID" value="MBS3057008.1"/>
    <property type="molecule type" value="Genomic_DNA"/>
</dbReference>
<dbReference type="FunFam" id="3.20.10.10:FF:000002">
    <property type="entry name" value="D-alanine aminotransferase"/>
    <property type="match status" value="1"/>
</dbReference>
<dbReference type="InterPro" id="IPR043132">
    <property type="entry name" value="BCAT-like_C"/>
</dbReference>
<dbReference type="SUPFAM" id="SSF56752">
    <property type="entry name" value="D-aminoacid aminotransferase-like PLP-dependent enzymes"/>
    <property type="match status" value="1"/>
</dbReference>
<reference evidence="4" key="2">
    <citation type="submission" date="2021-05" db="EMBL/GenBank/DDBJ databases">
        <title>Protein family content uncovers lineage relationships and bacterial pathway maintenance mechanisms in DPANN archaea.</title>
        <authorList>
            <person name="Castelle C.J."/>
            <person name="Meheust R."/>
            <person name="Jaffe A.L."/>
            <person name="Seitz K."/>
            <person name="Gong X."/>
            <person name="Baker B.J."/>
            <person name="Banfield J.F."/>
        </authorList>
    </citation>
    <scope>NUCLEOTIDE SEQUENCE</scope>
    <source>
        <strain evidence="4">RIFCSPHIGHO2_01_FULL_AR10_44_11</strain>
    </source>
</reference>
<keyword evidence="4" id="KW-0032">Aminotransferase</keyword>
<evidence type="ECO:0000313" key="5">
    <source>
        <dbReference type="Proteomes" id="UP000677687"/>
    </source>
</evidence>
<gene>
    <name evidence="4" type="ORF">J4415_00070</name>
</gene>
<dbReference type="InterPro" id="IPR043131">
    <property type="entry name" value="BCAT-like_N"/>
</dbReference>
<evidence type="ECO:0000256" key="3">
    <source>
        <dbReference type="ARBA" id="ARBA00022898"/>
    </source>
</evidence>
<dbReference type="InterPro" id="IPR001544">
    <property type="entry name" value="Aminotrans_IV"/>
</dbReference>
<sequence length="273" mass="30836">MQANLVIRNGELIAKEEANISIYNKAFFFDFAVYSNIKVVQGKMFMPELEIEKLFESARIIGLEHNFTKENILEWMKKLIGANKLKDALVRVLLVGAEKDSEPALFLFPVGLTFYPDKLYSQGAKLITFAGERLFPTAKTMDLLLGYVAYKEAVKKDAIDALLIDGQGNIGEGTRSSFFAIKGNTLIMPPKKKVLEGTTRKIISEIAPKILDVKEEDIPLKKIREYDEHFITGTTLNVMPVRQIDEIVLRESAGEKTKVLQKLFEEYCKALAH</sequence>
<comment type="caution">
    <text evidence="4">The sequence shown here is derived from an EMBL/GenBank/DDBJ whole genome shotgun (WGS) entry which is preliminary data.</text>
</comment>
<dbReference type="GO" id="GO:0005829">
    <property type="term" value="C:cytosol"/>
    <property type="evidence" value="ECO:0007669"/>
    <property type="project" value="TreeGrafter"/>
</dbReference>
<dbReference type="Gene3D" id="3.30.470.10">
    <property type="match status" value="1"/>
</dbReference>
<protein>
    <submittedName>
        <fullName evidence="4">Aminotransferase class IV family protein</fullName>
    </submittedName>
</protein>
<dbReference type="GO" id="GO:0008483">
    <property type="term" value="F:transaminase activity"/>
    <property type="evidence" value="ECO:0007669"/>
    <property type="project" value="UniProtKB-KW"/>
</dbReference>
<keyword evidence="4" id="KW-0808">Transferase</keyword>
<dbReference type="PANTHER" id="PTHR42743">
    <property type="entry name" value="AMINO-ACID AMINOTRANSFERASE"/>
    <property type="match status" value="1"/>
</dbReference>
<name>A0A8T4KPH1_9ARCH</name>
<organism evidence="4 5">
    <name type="scientific">Candidatus Iainarchaeum sp</name>
    <dbReference type="NCBI Taxonomy" id="3101447"/>
    <lineage>
        <taxon>Archaea</taxon>
        <taxon>Candidatus Iainarchaeota</taxon>
        <taxon>Candidatus Iainarchaeia</taxon>
        <taxon>Candidatus Iainarchaeales</taxon>
        <taxon>Candidatus Iainarchaeaceae</taxon>
        <taxon>Candidatus Iainarchaeum</taxon>
    </lineage>
</organism>
<dbReference type="Pfam" id="PF01063">
    <property type="entry name" value="Aminotran_4"/>
    <property type="match status" value="1"/>
</dbReference>
<dbReference type="GO" id="GO:0008652">
    <property type="term" value="P:amino acid biosynthetic process"/>
    <property type="evidence" value="ECO:0007669"/>
    <property type="project" value="UniProtKB-ARBA"/>
</dbReference>
<evidence type="ECO:0000256" key="1">
    <source>
        <dbReference type="ARBA" id="ARBA00001933"/>
    </source>
</evidence>